<dbReference type="InterPro" id="IPR049730">
    <property type="entry name" value="SNF2/RAD54-like_C"/>
</dbReference>
<keyword evidence="4" id="KW-0378">Hydrolase</keyword>
<dbReference type="InterPro" id="IPR038718">
    <property type="entry name" value="SNF2-like_sf"/>
</dbReference>
<accession>A0AAJ0BEQ2</accession>
<dbReference type="PROSITE" id="PS00518">
    <property type="entry name" value="ZF_RING_1"/>
    <property type="match status" value="1"/>
</dbReference>
<evidence type="ECO:0000256" key="7">
    <source>
        <dbReference type="SAM" id="MobiDB-lite"/>
    </source>
</evidence>
<organism evidence="10 11">
    <name type="scientific">Echria macrotheca</name>
    <dbReference type="NCBI Taxonomy" id="438768"/>
    <lineage>
        <taxon>Eukaryota</taxon>
        <taxon>Fungi</taxon>
        <taxon>Dikarya</taxon>
        <taxon>Ascomycota</taxon>
        <taxon>Pezizomycotina</taxon>
        <taxon>Sordariomycetes</taxon>
        <taxon>Sordariomycetidae</taxon>
        <taxon>Sordariales</taxon>
        <taxon>Schizotheciaceae</taxon>
        <taxon>Echria</taxon>
    </lineage>
</organism>
<dbReference type="GO" id="GO:0006281">
    <property type="term" value="P:DNA repair"/>
    <property type="evidence" value="ECO:0007669"/>
    <property type="project" value="TreeGrafter"/>
</dbReference>
<dbReference type="CDD" id="cd18793">
    <property type="entry name" value="SF2_C_SNF"/>
    <property type="match status" value="1"/>
</dbReference>
<dbReference type="InterPro" id="IPR050628">
    <property type="entry name" value="SNF2_RAD54_helicase_TF"/>
</dbReference>
<dbReference type="Pfam" id="PF00176">
    <property type="entry name" value="SNF2-rel_dom"/>
    <property type="match status" value="1"/>
</dbReference>
<protein>
    <submittedName>
        <fullName evidence="10">SWI/SNF-related matrix-associated actin-dependent regulator of chromatin subfamily A member 3-like 1</fullName>
    </submittedName>
</protein>
<dbReference type="GO" id="GO:0016787">
    <property type="term" value="F:hydrolase activity"/>
    <property type="evidence" value="ECO:0007669"/>
    <property type="project" value="UniProtKB-KW"/>
</dbReference>
<feature type="compositionally biased region" description="Pro residues" evidence="7">
    <location>
        <begin position="52"/>
        <end position="64"/>
    </location>
</feature>
<sequence length="1179" mass="131796">MEESGGGGAGALAGSPGNAAAGMEPVQQLQSAIPTMSWSAAQLLNPKGTPASPSPQPSQHPAPVPSQLANGAPPGSGNLVFEFPNSRPPLYADSSGLLFERWDGQIVDQPDRVEPIPLPVNVRQNSTPVVHAPHITPIYQNGFRSPNGLELQMGSSLQNGFASQNGSSLQNGFPQNGFASQIERLNNVQERSDVPQPKRRKTQTESDPAQPGSIFAMTSSGILGEHIRQNEASADIHKPAAKPAETVDLTEGDNGSSDVQVVSVDAIKNEEVCFGMIEGAMINCHRVPAPKPGMISIGGDGFWPQVKVVLRRRAGEKDNVIYVYDYTRKVFGTVDGKTAAGLAPLLDTGTLRIRTDARIPTRRKDPGEQIGQAVSRVYKFELMLYGPRVRASAVGRHLLRHRMNLVSPPRVEAGVKVVNPLAAEARPPTPAAARPSMQNLSLQPSVQRTTEEMRSEIMGVFDSLPRSEDLPELEANDLVQTPLLRHQKQALYFMVSREQDSIPGQADSEVRSTWRCKRDHTGAIVYHNVVTDQTQRQRPPTVLGGILADMMGLGKTLSVLSLLTYTKQEALDWESLPPVQPEEPKKKVSHSLKQFEVPKVDIGLTRLKLNSRATLLICPLSTVTNWEEQMKQHIKPGGLKYHIYHGAHREKDSAKLADHDLVITTYGSASTELSFVSKQKKGLYPLEEIGWFRIVLDEAHMIREQSTLMFKSVCRLQASRRWAVTGTPVQNKLEDLAALLAFLRLKPFDEKAKFVQYIIQPFKACDPDIVAKLRVLIDTITLRRLKDKIDLPKRTDQIVKLTFTEKERQIYDWFNNKNEERLRVLTNQDRIAGRAMIHILRSILQLRLICAHGKELLNDEDLAELKGMTPEEPIDIDGEEEKPLLQEGKAYSLYYLLQETNSDICNKCRGKLGSNEMVDMEADRQEDTLGYMGPVCFHLYCQNCIKTIHDCCNSDRKDFVRLSRSRAMIEHESHSVKNGPAVKNVNNREDEYQPHTKTRALLEDLQKCKEESEKNPDQPPYKSVVFSGWTSHLDLIEKALTEANIIYTRLDGRMTRTARTEAMEIFRTDPTVQVILVSIMAGGLGLNLTTANTVYVMEPQFNPAAEAQAIDRVHRLGQKRPVRTIRYIMADSFEEKMLDLQDKKTKLANLSMDGRDKDKILDRTDAARQRLMDIRNLFK</sequence>
<dbReference type="CDD" id="cd18008">
    <property type="entry name" value="DEXDc_SHPRH-like"/>
    <property type="match status" value="1"/>
</dbReference>
<evidence type="ECO:0000259" key="8">
    <source>
        <dbReference type="PROSITE" id="PS51192"/>
    </source>
</evidence>
<evidence type="ECO:0000256" key="4">
    <source>
        <dbReference type="ARBA" id="ARBA00022801"/>
    </source>
</evidence>
<evidence type="ECO:0000313" key="11">
    <source>
        <dbReference type="Proteomes" id="UP001239445"/>
    </source>
</evidence>
<dbReference type="AlphaFoldDB" id="A0AAJ0BEQ2"/>
<dbReference type="Gene3D" id="3.40.50.300">
    <property type="entry name" value="P-loop containing nucleotide triphosphate hydrolases"/>
    <property type="match status" value="1"/>
</dbReference>
<evidence type="ECO:0000256" key="2">
    <source>
        <dbReference type="ARBA" id="ARBA00022741"/>
    </source>
</evidence>
<dbReference type="Proteomes" id="UP001239445">
    <property type="component" value="Unassembled WGS sequence"/>
</dbReference>
<feature type="domain" description="Helicase C-terminal" evidence="9">
    <location>
        <begin position="1000"/>
        <end position="1158"/>
    </location>
</feature>
<comment type="caution">
    <text evidence="10">The sequence shown here is derived from an EMBL/GenBank/DDBJ whole genome shotgun (WGS) entry which is preliminary data.</text>
</comment>
<keyword evidence="2" id="KW-0547">Nucleotide-binding</keyword>
<dbReference type="EMBL" id="MU839833">
    <property type="protein sequence ID" value="KAK1755748.1"/>
    <property type="molecule type" value="Genomic_DNA"/>
</dbReference>
<keyword evidence="3" id="KW-0863">Zinc-finger</keyword>
<proteinExistence type="predicted"/>
<dbReference type="SMART" id="SM00487">
    <property type="entry name" value="DEXDc"/>
    <property type="match status" value="1"/>
</dbReference>
<dbReference type="PANTHER" id="PTHR45626">
    <property type="entry name" value="TRANSCRIPTION TERMINATION FACTOR 2-RELATED"/>
    <property type="match status" value="1"/>
</dbReference>
<keyword evidence="6" id="KW-0067">ATP-binding</keyword>
<gene>
    <name evidence="10" type="ORF">QBC47DRAFT_401911</name>
</gene>
<dbReference type="PROSITE" id="PS51192">
    <property type="entry name" value="HELICASE_ATP_BIND_1"/>
    <property type="match status" value="1"/>
</dbReference>
<dbReference type="GO" id="GO:0005524">
    <property type="term" value="F:ATP binding"/>
    <property type="evidence" value="ECO:0007669"/>
    <property type="project" value="UniProtKB-KW"/>
</dbReference>
<dbReference type="SUPFAM" id="SSF52540">
    <property type="entry name" value="P-loop containing nucleoside triphosphate hydrolases"/>
    <property type="match status" value="2"/>
</dbReference>
<dbReference type="InterPro" id="IPR017907">
    <property type="entry name" value="Znf_RING_CS"/>
</dbReference>
<dbReference type="Gene3D" id="3.40.50.10810">
    <property type="entry name" value="Tandem AAA-ATPase domain"/>
    <property type="match status" value="1"/>
</dbReference>
<feature type="compositionally biased region" description="Polar residues" evidence="7">
    <location>
        <begin position="27"/>
        <end position="42"/>
    </location>
</feature>
<evidence type="ECO:0000256" key="1">
    <source>
        <dbReference type="ARBA" id="ARBA00022723"/>
    </source>
</evidence>
<dbReference type="Pfam" id="PF00271">
    <property type="entry name" value="Helicase_C"/>
    <property type="match status" value="1"/>
</dbReference>
<dbReference type="PROSITE" id="PS51194">
    <property type="entry name" value="HELICASE_CTER"/>
    <property type="match status" value="1"/>
</dbReference>
<evidence type="ECO:0000256" key="5">
    <source>
        <dbReference type="ARBA" id="ARBA00022833"/>
    </source>
</evidence>
<name>A0AAJ0BEQ2_9PEZI</name>
<evidence type="ECO:0000259" key="9">
    <source>
        <dbReference type="PROSITE" id="PS51194"/>
    </source>
</evidence>
<dbReference type="SMART" id="SM00490">
    <property type="entry name" value="HELICc"/>
    <property type="match status" value="1"/>
</dbReference>
<evidence type="ECO:0000256" key="3">
    <source>
        <dbReference type="ARBA" id="ARBA00022771"/>
    </source>
</evidence>
<keyword evidence="5" id="KW-0862">Zinc</keyword>
<dbReference type="PANTHER" id="PTHR45626:SF52">
    <property type="entry name" value="SINGLE-STRANDED DNA-DEPENDENT ATPASE (EUROFUNG)"/>
    <property type="match status" value="1"/>
</dbReference>
<keyword evidence="11" id="KW-1185">Reference proteome</keyword>
<reference evidence="10" key="1">
    <citation type="submission" date="2023-06" db="EMBL/GenBank/DDBJ databases">
        <title>Genome-scale phylogeny and comparative genomics of the fungal order Sordariales.</title>
        <authorList>
            <consortium name="Lawrence Berkeley National Laboratory"/>
            <person name="Hensen N."/>
            <person name="Bonometti L."/>
            <person name="Westerberg I."/>
            <person name="Brannstrom I.O."/>
            <person name="Guillou S."/>
            <person name="Cros-Aarteil S."/>
            <person name="Calhoun S."/>
            <person name="Haridas S."/>
            <person name="Kuo A."/>
            <person name="Mondo S."/>
            <person name="Pangilinan J."/>
            <person name="Riley R."/>
            <person name="Labutti K."/>
            <person name="Andreopoulos B."/>
            <person name="Lipzen A."/>
            <person name="Chen C."/>
            <person name="Yanf M."/>
            <person name="Daum C."/>
            <person name="Ng V."/>
            <person name="Clum A."/>
            <person name="Steindorff A."/>
            <person name="Ohm R."/>
            <person name="Martin F."/>
            <person name="Silar P."/>
            <person name="Natvig D."/>
            <person name="Lalanne C."/>
            <person name="Gautier V."/>
            <person name="Ament-Velasquez S.L."/>
            <person name="Kruys A."/>
            <person name="Hutchinson M.I."/>
            <person name="Powell A.J."/>
            <person name="Barry K."/>
            <person name="Miller A.N."/>
            <person name="Grigoriev I.V."/>
            <person name="Debuchy R."/>
            <person name="Gladieux P."/>
            <person name="Thoren M.H."/>
            <person name="Johannesson H."/>
        </authorList>
    </citation>
    <scope>NUCLEOTIDE SEQUENCE</scope>
    <source>
        <strain evidence="10">PSN4</strain>
    </source>
</reference>
<dbReference type="InterPro" id="IPR001650">
    <property type="entry name" value="Helicase_C-like"/>
</dbReference>
<dbReference type="InterPro" id="IPR027417">
    <property type="entry name" value="P-loop_NTPase"/>
</dbReference>
<dbReference type="InterPro" id="IPR000330">
    <property type="entry name" value="SNF2_N"/>
</dbReference>
<feature type="domain" description="Helicase ATP-binding" evidence="8">
    <location>
        <begin position="544"/>
        <end position="746"/>
    </location>
</feature>
<feature type="compositionally biased region" description="Gly residues" evidence="7">
    <location>
        <begin position="1"/>
        <end position="11"/>
    </location>
</feature>
<dbReference type="InterPro" id="IPR014001">
    <property type="entry name" value="Helicase_ATP-bd"/>
</dbReference>
<evidence type="ECO:0000256" key="6">
    <source>
        <dbReference type="ARBA" id="ARBA00022840"/>
    </source>
</evidence>
<dbReference type="GO" id="GO:0008094">
    <property type="term" value="F:ATP-dependent activity, acting on DNA"/>
    <property type="evidence" value="ECO:0007669"/>
    <property type="project" value="TreeGrafter"/>
</dbReference>
<dbReference type="GO" id="GO:0005634">
    <property type="term" value="C:nucleus"/>
    <property type="evidence" value="ECO:0007669"/>
    <property type="project" value="TreeGrafter"/>
</dbReference>
<feature type="compositionally biased region" description="Low complexity" evidence="7">
    <location>
        <begin position="12"/>
        <end position="22"/>
    </location>
</feature>
<dbReference type="GO" id="GO:0008270">
    <property type="term" value="F:zinc ion binding"/>
    <property type="evidence" value="ECO:0007669"/>
    <property type="project" value="UniProtKB-KW"/>
</dbReference>
<feature type="region of interest" description="Disordered" evidence="7">
    <location>
        <begin position="1"/>
        <end position="81"/>
    </location>
</feature>
<keyword evidence="1" id="KW-0479">Metal-binding</keyword>
<feature type="region of interest" description="Disordered" evidence="7">
    <location>
        <begin position="188"/>
        <end position="214"/>
    </location>
</feature>
<evidence type="ECO:0000313" key="10">
    <source>
        <dbReference type="EMBL" id="KAK1755748.1"/>
    </source>
</evidence>